<dbReference type="CDD" id="cd03784">
    <property type="entry name" value="GT1_Gtf-like"/>
    <property type="match status" value="1"/>
</dbReference>
<dbReference type="Proteomes" id="UP000230069">
    <property type="component" value="Unassembled WGS sequence"/>
</dbReference>
<dbReference type="AlphaFoldDB" id="A0A2G5D1W9"/>
<accession>A0A2G5D1W9</accession>
<dbReference type="Gene3D" id="3.40.50.2000">
    <property type="entry name" value="Glycogen Phosphorylase B"/>
    <property type="match status" value="2"/>
</dbReference>
<dbReference type="InterPro" id="IPR002213">
    <property type="entry name" value="UDP_glucos_trans"/>
</dbReference>
<dbReference type="GO" id="GO:0080043">
    <property type="term" value="F:quercetin 3-O-glucosyltransferase activity"/>
    <property type="evidence" value="ECO:0007669"/>
    <property type="project" value="TreeGrafter"/>
</dbReference>
<evidence type="ECO:0000256" key="2">
    <source>
        <dbReference type="ARBA" id="ARBA00022676"/>
    </source>
</evidence>
<evidence type="ECO:0000313" key="5">
    <source>
        <dbReference type="Proteomes" id="UP000230069"/>
    </source>
</evidence>
<dbReference type="Pfam" id="PF00201">
    <property type="entry name" value="UDPGT"/>
    <property type="match status" value="1"/>
</dbReference>
<dbReference type="FunFam" id="3.40.50.2000:FF:000138">
    <property type="entry name" value="Glycosyltransferase"/>
    <property type="match status" value="1"/>
</dbReference>
<dbReference type="GO" id="GO:0080044">
    <property type="term" value="F:quercetin 7-O-glucosyltransferase activity"/>
    <property type="evidence" value="ECO:0007669"/>
    <property type="project" value="TreeGrafter"/>
</dbReference>
<dbReference type="PANTHER" id="PTHR11926:SF1494">
    <property type="entry name" value="FLAVONOL 3-O-GLUCOSYLTRANSFERASE UGT76E12-RELATED"/>
    <property type="match status" value="1"/>
</dbReference>
<dbReference type="FunFam" id="3.40.50.2000:FF:000152">
    <property type="entry name" value="Glycosyltransferase"/>
    <property type="match status" value="1"/>
</dbReference>
<keyword evidence="5" id="KW-1185">Reference proteome</keyword>
<dbReference type="OrthoDB" id="5835829at2759"/>
<evidence type="ECO:0008006" key="6">
    <source>
        <dbReference type="Google" id="ProtNLM"/>
    </source>
</evidence>
<organism evidence="4 5">
    <name type="scientific">Aquilegia coerulea</name>
    <name type="common">Rocky mountain columbine</name>
    <dbReference type="NCBI Taxonomy" id="218851"/>
    <lineage>
        <taxon>Eukaryota</taxon>
        <taxon>Viridiplantae</taxon>
        <taxon>Streptophyta</taxon>
        <taxon>Embryophyta</taxon>
        <taxon>Tracheophyta</taxon>
        <taxon>Spermatophyta</taxon>
        <taxon>Magnoliopsida</taxon>
        <taxon>Ranunculales</taxon>
        <taxon>Ranunculaceae</taxon>
        <taxon>Thalictroideae</taxon>
        <taxon>Aquilegia</taxon>
    </lineage>
</organism>
<evidence type="ECO:0000256" key="1">
    <source>
        <dbReference type="ARBA" id="ARBA00009995"/>
    </source>
</evidence>
<evidence type="ECO:0000313" key="4">
    <source>
        <dbReference type="EMBL" id="PIA37494.1"/>
    </source>
</evidence>
<keyword evidence="3" id="KW-0808">Transferase</keyword>
<comment type="similarity">
    <text evidence="1">Belongs to the UDP-glycosyltransferase family.</text>
</comment>
<gene>
    <name evidence="4" type="ORF">AQUCO_03000224v1</name>
</gene>
<dbReference type="SUPFAM" id="SSF53756">
    <property type="entry name" value="UDP-Glycosyltransferase/glycogen phosphorylase"/>
    <property type="match status" value="1"/>
</dbReference>
<dbReference type="PANTHER" id="PTHR11926">
    <property type="entry name" value="GLUCOSYL/GLUCURONOSYL TRANSFERASES"/>
    <property type="match status" value="1"/>
</dbReference>
<dbReference type="InParanoid" id="A0A2G5D1W9"/>
<dbReference type="EMBL" id="KZ305047">
    <property type="protein sequence ID" value="PIA37494.1"/>
    <property type="molecule type" value="Genomic_DNA"/>
</dbReference>
<evidence type="ECO:0000256" key="3">
    <source>
        <dbReference type="ARBA" id="ARBA00022679"/>
    </source>
</evidence>
<reference evidence="4 5" key="1">
    <citation type="submission" date="2017-09" db="EMBL/GenBank/DDBJ databases">
        <title>WGS assembly of Aquilegia coerulea Goldsmith.</title>
        <authorList>
            <person name="Hodges S."/>
            <person name="Kramer E."/>
            <person name="Nordborg M."/>
            <person name="Tomkins J."/>
            <person name="Borevitz J."/>
            <person name="Derieg N."/>
            <person name="Yan J."/>
            <person name="Mihaltcheva S."/>
            <person name="Hayes R.D."/>
            <person name="Rokhsar D."/>
        </authorList>
    </citation>
    <scope>NUCLEOTIDE SEQUENCE [LARGE SCALE GENOMIC DNA]</scope>
    <source>
        <strain evidence="5">cv. Goldsmith</strain>
    </source>
</reference>
<sequence>MGSTSGETPCCHIIALPYPGRGHINPMMNLCKLLVSKCSNLNITFIVTEEWFGFIKSTPKPLTITFQTIPNVIPSELIRASIFPEFVKAVYTKMEAPVEELLDQLQLPKVSAIIADTYLPWAVAVGNRRNIPVVSLWTMSPSVYSVFYHFDLLIQNQHFPVDNLAERGDEVVDYIPGISPTRLTDLPTFYSGTGNQVLDKVLEAFICIRKAQCVMFTSFYELERQVIDSLSTIFAFPVYSVGPLIPHNTLDSTPDANLDYFKWLNSQPAKSVLYVSLGSFLSVSREQMDEIIEGIRESGVKYLWVARGDTARIQEACGEMGLVVPWCDQLKVLCHSSVGGFWTHCGWNSTLEGVYAGVPMLTFPIFWDQIPDSKLIVDDWKVGMKVRDVGKEKLVGKKEISAIIQRFMSLDGYESKQMRRNVSELKETCAQALSEGGSSEANLDAFISKYLK</sequence>
<protein>
    <recommendedName>
        <fullName evidence="6">Glycosyltransferase</fullName>
    </recommendedName>
</protein>
<dbReference type="FunCoup" id="A0A2G5D1W9">
    <property type="interactions" value="62"/>
</dbReference>
<proteinExistence type="inferred from homology"/>
<name>A0A2G5D1W9_AQUCA</name>
<keyword evidence="2" id="KW-0328">Glycosyltransferase</keyword>